<dbReference type="PANTHER" id="PTHR17598:SF13">
    <property type="entry name" value="DNA POLYMERASE DELTA SUBUNIT 3"/>
    <property type="match status" value="1"/>
</dbReference>
<feature type="compositionally biased region" description="Polar residues" evidence="5">
    <location>
        <begin position="239"/>
        <end position="249"/>
    </location>
</feature>
<keyword evidence="7" id="KW-1185">Reference proteome</keyword>
<protein>
    <recommendedName>
        <fullName evidence="2">DNA polymerase delta subunit 3</fullName>
    </recommendedName>
</protein>
<organism evidence="6 7">
    <name type="scientific">Penicillium capsulatum</name>
    <dbReference type="NCBI Taxonomy" id="69766"/>
    <lineage>
        <taxon>Eukaryota</taxon>
        <taxon>Fungi</taxon>
        <taxon>Dikarya</taxon>
        <taxon>Ascomycota</taxon>
        <taxon>Pezizomycotina</taxon>
        <taxon>Eurotiomycetes</taxon>
        <taxon>Eurotiomycetidae</taxon>
        <taxon>Eurotiales</taxon>
        <taxon>Aspergillaceae</taxon>
        <taxon>Penicillium</taxon>
    </lineage>
</organism>
<dbReference type="GO" id="GO:0043625">
    <property type="term" value="C:delta DNA polymerase complex"/>
    <property type="evidence" value="ECO:0007669"/>
    <property type="project" value="InterPro"/>
</dbReference>
<dbReference type="GO" id="GO:0006297">
    <property type="term" value="P:nucleotide-excision repair, DNA gap filling"/>
    <property type="evidence" value="ECO:0007669"/>
    <property type="project" value="TreeGrafter"/>
</dbReference>
<dbReference type="Proteomes" id="UP001146351">
    <property type="component" value="Unassembled WGS sequence"/>
</dbReference>
<feature type="compositionally biased region" description="Basic and acidic residues" evidence="5">
    <location>
        <begin position="320"/>
        <end position="333"/>
    </location>
</feature>
<reference evidence="6" key="1">
    <citation type="submission" date="2022-11" db="EMBL/GenBank/DDBJ databases">
        <authorList>
            <person name="Petersen C."/>
        </authorList>
    </citation>
    <scope>NUCLEOTIDE SEQUENCE</scope>
    <source>
        <strain evidence="6">IBT 21917</strain>
    </source>
</reference>
<dbReference type="GO" id="GO:0006271">
    <property type="term" value="P:DNA strand elongation involved in DNA replication"/>
    <property type="evidence" value="ECO:0007669"/>
    <property type="project" value="TreeGrafter"/>
</dbReference>
<feature type="compositionally biased region" description="Basic residues" evidence="5">
    <location>
        <begin position="378"/>
        <end position="391"/>
    </location>
</feature>
<feature type="compositionally biased region" description="Acidic residues" evidence="5">
    <location>
        <begin position="296"/>
        <end position="306"/>
    </location>
</feature>
<dbReference type="Gene3D" id="3.90.1030.20">
    <property type="entry name" value="DNA polymerase delta, p66 (Cdc27) subunit, wHTH domain"/>
    <property type="match status" value="1"/>
</dbReference>
<accession>A0A9W9LM08</accession>
<evidence type="ECO:0000256" key="5">
    <source>
        <dbReference type="SAM" id="MobiDB-lite"/>
    </source>
</evidence>
<dbReference type="InterPro" id="IPR041913">
    <property type="entry name" value="POLD3_sf"/>
</dbReference>
<evidence type="ECO:0000256" key="2">
    <source>
        <dbReference type="ARBA" id="ARBA00017589"/>
    </source>
</evidence>
<comment type="subcellular location">
    <subcellularLocation>
        <location evidence="1">Nucleus</location>
    </subcellularLocation>
</comment>
<evidence type="ECO:0000256" key="3">
    <source>
        <dbReference type="ARBA" id="ARBA00022705"/>
    </source>
</evidence>
<dbReference type="InterPro" id="IPR019038">
    <property type="entry name" value="POLD3"/>
</dbReference>
<evidence type="ECO:0000313" key="7">
    <source>
        <dbReference type="Proteomes" id="UP001146351"/>
    </source>
</evidence>
<dbReference type="GO" id="GO:1904161">
    <property type="term" value="P:DNA synthesis involved in UV-damage excision repair"/>
    <property type="evidence" value="ECO:0007669"/>
    <property type="project" value="TreeGrafter"/>
</dbReference>
<proteinExistence type="predicted"/>
<evidence type="ECO:0000256" key="1">
    <source>
        <dbReference type="ARBA" id="ARBA00004123"/>
    </source>
</evidence>
<dbReference type="AlphaFoldDB" id="A0A9W9LM08"/>
<evidence type="ECO:0000313" key="6">
    <source>
        <dbReference type="EMBL" id="KAJ5166032.1"/>
    </source>
</evidence>
<feature type="compositionally biased region" description="Acidic residues" evidence="5">
    <location>
        <begin position="334"/>
        <end position="351"/>
    </location>
</feature>
<feature type="region of interest" description="Disordered" evidence="5">
    <location>
        <begin position="191"/>
        <end position="446"/>
    </location>
</feature>
<name>A0A9W9LM08_9EURO</name>
<dbReference type="Pfam" id="PF09507">
    <property type="entry name" value="CDC27"/>
    <property type="match status" value="1"/>
</dbReference>
<dbReference type="PANTHER" id="PTHR17598">
    <property type="entry name" value="DNA POLYMERASE DELTA SUBUNIT 3"/>
    <property type="match status" value="1"/>
</dbReference>
<evidence type="ECO:0000256" key="4">
    <source>
        <dbReference type="ARBA" id="ARBA00023242"/>
    </source>
</evidence>
<dbReference type="OrthoDB" id="514823at2759"/>
<keyword evidence="3" id="KW-0235">DNA replication</keyword>
<reference evidence="6" key="2">
    <citation type="journal article" date="2023" name="IMA Fungus">
        <title>Comparative genomic study of the Penicillium genus elucidates a diverse pangenome and 15 lateral gene transfer events.</title>
        <authorList>
            <person name="Petersen C."/>
            <person name="Sorensen T."/>
            <person name="Nielsen M.R."/>
            <person name="Sondergaard T.E."/>
            <person name="Sorensen J.L."/>
            <person name="Fitzpatrick D.A."/>
            <person name="Frisvad J.C."/>
            <person name="Nielsen K.L."/>
        </authorList>
    </citation>
    <scope>NUCLEOTIDE SEQUENCE</scope>
    <source>
        <strain evidence="6">IBT 21917</strain>
    </source>
</reference>
<gene>
    <name evidence="6" type="ORF">N7492_006328</name>
</gene>
<dbReference type="GO" id="GO:0003887">
    <property type="term" value="F:DNA-directed DNA polymerase activity"/>
    <property type="evidence" value="ECO:0007669"/>
    <property type="project" value="TreeGrafter"/>
</dbReference>
<dbReference type="EMBL" id="JAPQKO010000004">
    <property type="protein sequence ID" value="KAJ5166032.1"/>
    <property type="molecule type" value="Genomic_DNA"/>
</dbReference>
<comment type="caution">
    <text evidence="6">The sequence shown here is derived from an EMBL/GenBank/DDBJ whole genome shotgun (WGS) entry which is preliminary data.</text>
</comment>
<sequence>MDSKRYLAENVLNERRTITYRSLSRALKVHVHRAKQYVQISRCGATDGSSSRILYEFHRAENVKKPQSVHATYVISGIQKPPGPPATNHHMDEDEIMQSSPYIPSSMPNPDTAADSLRIASIILAREEDLEDAKATFQSISTIHVYSVQSTILQDLNVLTDVCREAAAAYAQEDPLDCGNQWGMIQNLNVKRRTGARPPPAPTTTAAKTKPESTVPAKRPLQKEGPAKPEANLEESKVHTSAANDSQPSKPAGKPAPAKREKSNLFSSFAKAKPKAKEPAAEPAPASGAEGMTLDDASEEEAEELFPDTGDKGVSTNRQSKKDREEKLKKMMEDDADDEEMPDAGEPEEEAPREATPVEEPQPSKPAELKEEVTVQGGRRRGKRQVMKKRTVKDDEGWMVTSEEATWESFSEDEPAPPKKKPAVNVAKGKGPKAGQGSIMSFFGKK</sequence>
<keyword evidence="4" id="KW-0539">Nucleus</keyword>